<evidence type="ECO:0000313" key="2">
    <source>
        <dbReference type="EMBL" id="CAF1381268.1"/>
    </source>
</evidence>
<feature type="region of interest" description="Disordered" evidence="1">
    <location>
        <begin position="17"/>
        <end position="80"/>
    </location>
</feature>
<protein>
    <submittedName>
        <fullName evidence="2">Uncharacterized protein</fullName>
    </submittedName>
</protein>
<accession>A0A815JM38</accession>
<dbReference type="AlphaFoldDB" id="A0A815JM38"/>
<evidence type="ECO:0000256" key="1">
    <source>
        <dbReference type="SAM" id="MobiDB-lite"/>
    </source>
</evidence>
<dbReference type="Proteomes" id="UP000663829">
    <property type="component" value="Unassembled WGS sequence"/>
</dbReference>
<reference evidence="2" key="1">
    <citation type="submission" date="2021-02" db="EMBL/GenBank/DDBJ databases">
        <authorList>
            <person name="Nowell W R."/>
        </authorList>
    </citation>
    <scope>NUCLEOTIDE SEQUENCE</scope>
</reference>
<keyword evidence="4" id="KW-1185">Reference proteome</keyword>
<dbReference type="EMBL" id="CAJOBC010081599">
    <property type="protein sequence ID" value="CAF4276267.1"/>
    <property type="molecule type" value="Genomic_DNA"/>
</dbReference>
<proteinExistence type="predicted"/>
<dbReference type="Proteomes" id="UP000681722">
    <property type="component" value="Unassembled WGS sequence"/>
</dbReference>
<evidence type="ECO:0000313" key="3">
    <source>
        <dbReference type="EMBL" id="CAF4276267.1"/>
    </source>
</evidence>
<comment type="caution">
    <text evidence="2">The sequence shown here is derived from an EMBL/GenBank/DDBJ whole genome shotgun (WGS) entry which is preliminary data.</text>
</comment>
<feature type="compositionally biased region" description="Basic residues" evidence="1">
    <location>
        <begin position="24"/>
        <end position="39"/>
    </location>
</feature>
<sequence length="80" mass="8837">MSDNLIQPLTCLKLTDPKTLDSKHRTRGRRGRRLSRKLPSKIGRLVLNEKVMPNPASSSTTEHVRSAPIDSDSETTGPAD</sequence>
<evidence type="ECO:0000313" key="4">
    <source>
        <dbReference type="Proteomes" id="UP000663829"/>
    </source>
</evidence>
<dbReference type="EMBL" id="CAJNOQ010016454">
    <property type="protein sequence ID" value="CAF1381268.1"/>
    <property type="molecule type" value="Genomic_DNA"/>
</dbReference>
<name>A0A815JM38_9BILA</name>
<gene>
    <name evidence="2" type="ORF">GPM918_LOCUS32340</name>
    <name evidence="3" type="ORF">SRO942_LOCUS33009</name>
</gene>
<organism evidence="2 4">
    <name type="scientific">Didymodactylos carnosus</name>
    <dbReference type="NCBI Taxonomy" id="1234261"/>
    <lineage>
        <taxon>Eukaryota</taxon>
        <taxon>Metazoa</taxon>
        <taxon>Spiralia</taxon>
        <taxon>Gnathifera</taxon>
        <taxon>Rotifera</taxon>
        <taxon>Eurotatoria</taxon>
        <taxon>Bdelloidea</taxon>
        <taxon>Philodinida</taxon>
        <taxon>Philodinidae</taxon>
        <taxon>Didymodactylos</taxon>
    </lineage>
</organism>